<feature type="domain" description="VOC" evidence="1">
    <location>
        <begin position="4"/>
        <end position="124"/>
    </location>
</feature>
<organism evidence="2 3">
    <name type="scientific">Jejuia spongiicola</name>
    <dbReference type="NCBI Taxonomy" id="2942207"/>
    <lineage>
        <taxon>Bacteria</taxon>
        <taxon>Pseudomonadati</taxon>
        <taxon>Bacteroidota</taxon>
        <taxon>Flavobacteriia</taxon>
        <taxon>Flavobacteriales</taxon>
        <taxon>Flavobacteriaceae</taxon>
        <taxon>Jejuia</taxon>
    </lineage>
</organism>
<dbReference type="PANTHER" id="PTHR33993">
    <property type="entry name" value="GLYOXALASE-RELATED"/>
    <property type="match status" value="1"/>
</dbReference>
<evidence type="ECO:0000313" key="2">
    <source>
        <dbReference type="EMBL" id="MCL6296492.1"/>
    </source>
</evidence>
<dbReference type="Pfam" id="PF22677">
    <property type="entry name" value="Ble-like_N"/>
    <property type="match status" value="1"/>
</dbReference>
<dbReference type="PROSITE" id="PS51819">
    <property type="entry name" value="VOC"/>
    <property type="match status" value="1"/>
</dbReference>
<dbReference type="Proteomes" id="UP001165381">
    <property type="component" value="Unassembled WGS sequence"/>
</dbReference>
<dbReference type="InterPro" id="IPR037523">
    <property type="entry name" value="VOC_core"/>
</dbReference>
<evidence type="ECO:0000259" key="1">
    <source>
        <dbReference type="PROSITE" id="PS51819"/>
    </source>
</evidence>
<dbReference type="InterPro" id="IPR053863">
    <property type="entry name" value="Glyoxy/Ble-like_N"/>
</dbReference>
<evidence type="ECO:0000313" key="3">
    <source>
        <dbReference type="Proteomes" id="UP001165381"/>
    </source>
</evidence>
<dbReference type="PANTHER" id="PTHR33993:SF2">
    <property type="entry name" value="VOC DOMAIN-CONTAINING PROTEIN"/>
    <property type="match status" value="1"/>
</dbReference>
<dbReference type="InterPro" id="IPR052164">
    <property type="entry name" value="Anthracycline_SecMetBiosynth"/>
</dbReference>
<sequence>MKNAVNWFEIPVKDYNRAKQFYATVLGTEISDFPMPEQNMKYGIFKHDEKDQGIGGAIIEAEGQNPTTDGSTIYLNGGEDLGLPLSRVERCGGQILMPKTNIEENGFIAQFLDTEGNRVALHSMM</sequence>
<dbReference type="SUPFAM" id="SSF54593">
    <property type="entry name" value="Glyoxalase/Bleomycin resistance protein/Dihydroxybiphenyl dioxygenase"/>
    <property type="match status" value="1"/>
</dbReference>
<dbReference type="RefSeq" id="WP_099562894.1">
    <property type="nucleotide sequence ID" value="NZ_JAMFLZ010000009.1"/>
</dbReference>
<proteinExistence type="predicted"/>
<accession>A0ABT0QHM2</accession>
<dbReference type="InterPro" id="IPR029068">
    <property type="entry name" value="Glyas_Bleomycin-R_OHBP_Dase"/>
</dbReference>
<name>A0ABT0QHM2_9FLAO</name>
<keyword evidence="3" id="KW-1185">Reference proteome</keyword>
<dbReference type="CDD" id="cd07247">
    <property type="entry name" value="SgaA_N_like"/>
    <property type="match status" value="1"/>
</dbReference>
<comment type="caution">
    <text evidence="2">The sequence shown here is derived from an EMBL/GenBank/DDBJ whole genome shotgun (WGS) entry which is preliminary data.</text>
</comment>
<reference evidence="2" key="1">
    <citation type="submission" date="2022-05" db="EMBL/GenBank/DDBJ databases">
        <authorList>
            <person name="Park J.-S."/>
        </authorList>
    </citation>
    <scope>NUCLEOTIDE SEQUENCE</scope>
    <source>
        <strain evidence="2">2012CJ34-3</strain>
    </source>
</reference>
<gene>
    <name evidence="2" type="ORF">M3P09_15875</name>
</gene>
<dbReference type="Gene3D" id="3.10.180.10">
    <property type="entry name" value="2,3-Dihydroxybiphenyl 1,2-Dioxygenase, domain 1"/>
    <property type="match status" value="1"/>
</dbReference>
<dbReference type="EMBL" id="JAMFLZ010000009">
    <property type="protein sequence ID" value="MCL6296492.1"/>
    <property type="molecule type" value="Genomic_DNA"/>
</dbReference>
<protein>
    <submittedName>
        <fullName evidence="2">VOC family protein</fullName>
    </submittedName>
</protein>